<feature type="chain" id="PRO_5034962225" description="Six-hairpin glycosidase" evidence="1">
    <location>
        <begin position="17"/>
        <end position="704"/>
    </location>
</feature>
<dbReference type="Proteomes" id="UP000635477">
    <property type="component" value="Unassembled WGS sequence"/>
</dbReference>
<gene>
    <name evidence="2" type="ORF">FZEAL_274</name>
</gene>
<reference evidence="2" key="1">
    <citation type="journal article" date="2020" name="BMC Genomics">
        <title>Correction to: Identification and distribution of gene clusters required for synthesis of sphingolipid metabolism inhibitors in diverse species of the filamentous fungus Fusarium.</title>
        <authorList>
            <person name="Kim H.S."/>
            <person name="Lohmar J.M."/>
            <person name="Busman M."/>
            <person name="Brown D.W."/>
            <person name="Naumann T.A."/>
            <person name="Divon H.H."/>
            <person name="Lysoe E."/>
            <person name="Uhlig S."/>
            <person name="Proctor R.H."/>
        </authorList>
    </citation>
    <scope>NUCLEOTIDE SEQUENCE</scope>
    <source>
        <strain evidence="2">NRRL 22465</strain>
    </source>
</reference>
<name>A0A8H4XQL3_9HYPO</name>
<evidence type="ECO:0000313" key="2">
    <source>
        <dbReference type="EMBL" id="KAF4984597.1"/>
    </source>
</evidence>
<organism evidence="2 3">
    <name type="scientific">Fusarium zealandicum</name>
    <dbReference type="NCBI Taxonomy" id="1053134"/>
    <lineage>
        <taxon>Eukaryota</taxon>
        <taxon>Fungi</taxon>
        <taxon>Dikarya</taxon>
        <taxon>Ascomycota</taxon>
        <taxon>Pezizomycotina</taxon>
        <taxon>Sordariomycetes</taxon>
        <taxon>Hypocreomycetidae</taxon>
        <taxon>Hypocreales</taxon>
        <taxon>Nectriaceae</taxon>
        <taxon>Fusarium</taxon>
        <taxon>Fusarium staphyleae species complex</taxon>
    </lineage>
</organism>
<proteinExistence type="predicted"/>
<dbReference type="GO" id="GO:0005975">
    <property type="term" value="P:carbohydrate metabolic process"/>
    <property type="evidence" value="ECO:0007669"/>
    <property type="project" value="InterPro"/>
</dbReference>
<evidence type="ECO:0000313" key="3">
    <source>
        <dbReference type="Proteomes" id="UP000635477"/>
    </source>
</evidence>
<evidence type="ECO:0008006" key="4">
    <source>
        <dbReference type="Google" id="ProtNLM"/>
    </source>
</evidence>
<sequence length="704" mass="79306">MFLLVFLGGYFASVFAAASSIRTAEFQLEIDDDTGALVELSDPKADGYMNWVSAESNAPWQPTGSRWGLGFADIGESSLHKYFWNSPESPTCTGSSCTVTYLSDSLQVQVIRSVDKEKGLLTEQYAFKNIGSTELELASRGDTSFAIYTPFNDHYTNTTDALKARAHAHIWANGGSNAWVKMNQMGSNGRDLGLVLTKGALAGYSVESRDSVTSSNTRGVFLLHPIAPVLQPEEETVVEWTLFWHDGWDDFFEQCAQHSSQFINFGIPSYTLVKGENAVINITGALVDETTTVDGKKVACGSSMCTYNYTAKSFGEKRLRTSTRQEERQMNSTIFLNVVPEYDDLISSRVKFIMENQQIESSNATFDGAYVLYDNQMEGQVTFDARSDRNTGRERIGMGILFARWLAKNPDKSVQASFEKYYNFVCSQLQDDQGYVLNGPGNRGKRLYNWPWMMHFHLVTAALDLNLTGPVAEKSPIERFMLTIENFYSEGGESLYAIGLPILEGLRALNASGDEAAYERALDLFTRHGEYIAERGRDYPAFEVNFEQSIIAPAANMLLELYRWTKEDRWLEAAKIQFDTLLRFSGKQPDYHLYDVAIRHWDGYWFGKDRMWADTFPHHWSTLNALALHHYGKAVGDSRYEKEADGVIRANLALFSPDGRGHCAWLYPLSVNGRQGHYPDPYANDQDWALAHLLQIESDNSVEE</sequence>
<keyword evidence="3" id="KW-1185">Reference proteome</keyword>
<dbReference type="AlphaFoldDB" id="A0A8H4XQL3"/>
<comment type="caution">
    <text evidence="2">The sequence shown here is derived from an EMBL/GenBank/DDBJ whole genome shotgun (WGS) entry which is preliminary data.</text>
</comment>
<dbReference type="OrthoDB" id="4423297at2759"/>
<feature type="signal peptide" evidence="1">
    <location>
        <begin position="1"/>
        <end position="16"/>
    </location>
</feature>
<dbReference type="SUPFAM" id="SSF48208">
    <property type="entry name" value="Six-hairpin glycosidases"/>
    <property type="match status" value="1"/>
</dbReference>
<protein>
    <recommendedName>
        <fullName evidence="4">Six-hairpin glycosidase</fullName>
    </recommendedName>
</protein>
<evidence type="ECO:0000256" key="1">
    <source>
        <dbReference type="SAM" id="SignalP"/>
    </source>
</evidence>
<accession>A0A8H4XQL3</accession>
<keyword evidence="1" id="KW-0732">Signal</keyword>
<dbReference type="EMBL" id="JABEYC010000013">
    <property type="protein sequence ID" value="KAF4984597.1"/>
    <property type="molecule type" value="Genomic_DNA"/>
</dbReference>
<dbReference type="InterPro" id="IPR008928">
    <property type="entry name" value="6-hairpin_glycosidase_sf"/>
</dbReference>
<reference evidence="2" key="2">
    <citation type="submission" date="2020-05" db="EMBL/GenBank/DDBJ databases">
        <authorList>
            <person name="Kim H.-S."/>
            <person name="Proctor R.H."/>
            <person name="Brown D.W."/>
        </authorList>
    </citation>
    <scope>NUCLEOTIDE SEQUENCE</scope>
    <source>
        <strain evidence="2">NRRL 22465</strain>
    </source>
</reference>